<reference evidence="1 2" key="1">
    <citation type="journal article" date="2024" name="Ann. Entomol. Soc. Am.">
        <title>Genomic analyses of the southern and eastern yellowjacket wasps (Hymenoptera: Vespidae) reveal evolutionary signatures of social life.</title>
        <authorList>
            <person name="Catto M.A."/>
            <person name="Caine P.B."/>
            <person name="Orr S.E."/>
            <person name="Hunt B.G."/>
            <person name="Goodisman M.A.D."/>
        </authorList>
    </citation>
    <scope>NUCLEOTIDE SEQUENCE [LARGE SCALE GENOMIC DNA]</scope>
    <source>
        <strain evidence="1">233</strain>
        <tissue evidence="1">Head and thorax</tissue>
    </source>
</reference>
<keyword evidence="2" id="KW-1185">Reference proteome</keyword>
<dbReference type="EMBL" id="JAUDFV010000074">
    <property type="protein sequence ID" value="KAL2733849.1"/>
    <property type="molecule type" value="Genomic_DNA"/>
</dbReference>
<organism evidence="1 2">
    <name type="scientific">Vespula squamosa</name>
    <name type="common">Southern yellow jacket</name>
    <name type="synonym">Wasp</name>
    <dbReference type="NCBI Taxonomy" id="30214"/>
    <lineage>
        <taxon>Eukaryota</taxon>
        <taxon>Metazoa</taxon>
        <taxon>Ecdysozoa</taxon>
        <taxon>Arthropoda</taxon>
        <taxon>Hexapoda</taxon>
        <taxon>Insecta</taxon>
        <taxon>Pterygota</taxon>
        <taxon>Neoptera</taxon>
        <taxon>Endopterygota</taxon>
        <taxon>Hymenoptera</taxon>
        <taxon>Apocrita</taxon>
        <taxon>Aculeata</taxon>
        <taxon>Vespoidea</taxon>
        <taxon>Vespidae</taxon>
        <taxon>Vespinae</taxon>
        <taxon>Vespula</taxon>
    </lineage>
</organism>
<name>A0ABD2BM44_VESSQ</name>
<dbReference type="Proteomes" id="UP001607302">
    <property type="component" value="Unassembled WGS sequence"/>
</dbReference>
<sequence>MYYEIKIGYVLKSKELLNNQFRIRSKIREEKIATRNTKDVRVWWGETSEQETRIESYGPGIRYRSGRRKATVRLAAVAPCQSRYYKQYYYDSLVSTNILGFYFCHRRGSLSKKKVIQGIVSEDYYAVDPIVAQISDSRKRGKLST</sequence>
<accession>A0ABD2BM44</accession>
<proteinExistence type="predicted"/>
<comment type="caution">
    <text evidence="1">The sequence shown here is derived from an EMBL/GenBank/DDBJ whole genome shotgun (WGS) entry which is preliminary data.</text>
</comment>
<evidence type="ECO:0000313" key="2">
    <source>
        <dbReference type="Proteomes" id="UP001607302"/>
    </source>
</evidence>
<evidence type="ECO:0000313" key="1">
    <source>
        <dbReference type="EMBL" id="KAL2733849.1"/>
    </source>
</evidence>
<dbReference type="AlphaFoldDB" id="A0ABD2BM44"/>
<protein>
    <submittedName>
        <fullName evidence="1">Uncharacterized protein</fullName>
    </submittedName>
</protein>
<gene>
    <name evidence="1" type="ORF">V1478_003547</name>
</gene>